<feature type="transmembrane region" description="Helical" evidence="1">
    <location>
        <begin position="35"/>
        <end position="54"/>
    </location>
</feature>
<keyword evidence="1" id="KW-0472">Membrane</keyword>
<gene>
    <name evidence="2" type="ORF">GMARGA_LOCUS2396</name>
</gene>
<accession>A0ABM8W227</accession>
<protein>
    <submittedName>
        <fullName evidence="2">35515_t:CDS:1</fullName>
    </submittedName>
</protein>
<keyword evidence="3" id="KW-1185">Reference proteome</keyword>
<dbReference type="Proteomes" id="UP000789901">
    <property type="component" value="Unassembled WGS sequence"/>
</dbReference>
<dbReference type="EMBL" id="CAJVQB010000745">
    <property type="protein sequence ID" value="CAG8505126.1"/>
    <property type="molecule type" value="Genomic_DNA"/>
</dbReference>
<proteinExistence type="predicted"/>
<keyword evidence="1" id="KW-1133">Transmembrane helix</keyword>
<comment type="caution">
    <text evidence="2">The sequence shown here is derived from an EMBL/GenBank/DDBJ whole genome shotgun (WGS) entry which is preliminary data.</text>
</comment>
<keyword evidence="1" id="KW-0812">Transmembrane</keyword>
<reference evidence="2 3" key="1">
    <citation type="submission" date="2021-06" db="EMBL/GenBank/DDBJ databases">
        <authorList>
            <person name="Kallberg Y."/>
            <person name="Tangrot J."/>
            <person name="Rosling A."/>
        </authorList>
    </citation>
    <scope>NUCLEOTIDE SEQUENCE [LARGE SCALE GENOMIC DNA]</scope>
    <source>
        <strain evidence="2 3">120-4 pot B 10/14</strain>
    </source>
</reference>
<feature type="transmembrane region" description="Helical" evidence="1">
    <location>
        <begin position="86"/>
        <end position="105"/>
    </location>
</feature>
<organism evidence="2 3">
    <name type="scientific">Gigaspora margarita</name>
    <dbReference type="NCBI Taxonomy" id="4874"/>
    <lineage>
        <taxon>Eukaryota</taxon>
        <taxon>Fungi</taxon>
        <taxon>Fungi incertae sedis</taxon>
        <taxon>Mucoromycota</taxon>
        <taxon>Glomeromycotina</taxon>
        <taxon>Glomeromycetes</taxon>
        <taxon>Diversisporales</taxon>
        <taxon>Gigasporaceae</taxon>
        <taxon>Gigaspora</taxon>
    </lineage>
</organism>
<sequence>MLYWCYGKSKILAKPKEEKSIEVNEQATKKKDQKIYLYLCSFGASIICLHSASIKHLTSTYSTLAKPKEVSELDNNKKNKSKKLNLIYVCLVLIPLYIHLALDLLSKT</sequence>
<evidence type="ECO:0000313" key="3">
    <source>
        <dbReference type="Proteomes" id="UP000789901"/>
    </source>
</evidence>
<evidence type="ECO:0000313" key="2">
    <source>
        <dbReference type="EMBL" id="CAG8505126.1"/>
    </source>
</evidence>
<evidence type="ECO:0000256" key="1">
    <source>
        <dbReference type="SAM" id="Phobius"/>
    </source>
</evidence>
<name>A0ABM8W227_GIGMA</name>